<dbReference type="SUPFAM" id="SSF54862">
    <property type="entry name" value="4Fe-4S ferredoxins"/>
    <property type="match status" value="1"/>
</dbReference>
<feature type="domain" description="4Fe-4S ferredoxin-type" evidence="4">
    <location>
        <begin position="185"/>
        <end position="214"/>
    </location>
</feature>
<evidence type="ECO:0000313" key="5">
    <source>
        <dbReference type="EMBL" id="HIZ72185.1"/>
    </source>
</evidence>
<dbReference type="InterPro" id="IPR017896">
    <property type="entry name" value="4Fe4S_Fe-S-bd"/>
</dbReference>
<dbReference type="EMBL" id="DXBB01000025">
    <property type="protein sequence ID" value="HIZ72185.1"/>
    <property type="molecule type" value="Genomic_DNA"/>
</dbReference>
<dbReference type="Gene3D" id="3.40.50.360">
    <property type="match status" value="1"/>
</dbReference>
<dbReference type="PROSITE" id="PS51379">
    <property type="entry name" value="4FE4S_FER_2"/>
    <property type="match status" value="1"/>
</dbReference>
<gene>
    <name evidence="5" type="ORF">H9964_01230</name>
</gene>
<accession>A0A9D2JYC6</accession>
<dbReference type="GO" id="GO:0046872">
    <property type="term" value="F:metal ion binding"/>
    <property type="evidence" value="ECO:0007669"/>
    <property type="project" value="UniProtKB-KW"/>
</dbReference>
<protein>
    <submittedName>
        <fullName evidence="5">EFR1 family ferrodoxin</fullName>
    </submittedName>
</protein>
<dbReference type="Gene3D" id="3.30.70.20">
    <property type="match status" value="1"/>
</dbReference>
<keyword evidence="1" id="KW-0479">Metal-binding</keyword>
<organism evidence="5 6">
    <name type="scientific">Candidatus Gallimonas intestinavium</name>
    <dbReference type="NCBI Taxonomy" id="2838603"/>
    <lineage>
        <taxon>Bacteria</taxon>
        <taxon>Bacillati</taxon>
        <taxon>Bacillota</taxon>
        <taxon>Clostridia</taxon>
        <taxon>Candidatus Gallimonas</taxon>
    </lineage>
</organism>
<proteinExistence type="predicted"/>
<dbReference type="SUPFAM" id="SSF52218">
    <property type="entry name" value="Flavoproteins"/>
    <property type="match status" value="1"/>
</dbReference>
<dbReference type="InterPro" id="IPR017900">
    <property type="entry name" value="4Fe4S_Fe_S_CS"/>
</dbReference>
<evidence type="ECO:0000256" key="3">
    <source>
        <dbReference type="ARBA" id="ARBA00023014"/>
    </source>
</evidence>
<dbReference type="InterPro" id="IPR029039">
    <property type="entry name" value="Flavoprotein-like_sf"/>
</dbReference>
<evidence type="ECO:0000259" key="4">
    <source>
        <dbReference type="PROSITE" id="PS51379"/>
    </source>
</evidence>
<keyword evidence="2" id="KW-0408">Iron</keyword>
<dbReference type="NCBIfam" id="NF038196">
    <property type="entry name" value="ferrodoxin_EFR1"/>
    <property type="match status" value="1"/>
</dbReference>
<name>A0A9D2JYC6_9FIRM</name>
<dbReference type="PROSITE" id="PS00198">
    <property type="entry name" value="4FE4S_FER_1"/>
    <property type="match status" value="2"/>
</dbReference>
<evidence type="ECO:0000256" key="1">
    <source>
        <dbReference type="ARBA" id="ARBA00022723"/>
    </source>
</evidence>
<dbReference type="AlphaFoldDB" id="A0A9D2JYC6"/>
<dbReference type="InterPro" id="IPR047964">
    <property type="entry name" value="EFR1-like"/>
</dbReference>
<evidence type="ECO:0000256" key="2">
    <source>
        <dbReference type="ARBA" id="ARBA00023004"/>
    </source>
</evidence>
<sequence length="315" mass="36312">MKVLLIYYTGTYNTRYLTDKVEAEFVRRGHEVDRVEIACDTPVKDVSSYDLLGFGYPIYGFNSPLPFNRYTKKLNVRAGQKFFIYKNSGETLAMNNASSRILLRRMAARGAVLKGEYHFVMPYNIHFPFEKDFVREILDYDNKLLKIMMYKLEHGIVETIESNLIYDVAAAAVGIQKAGGAINSFLYRVDEEKCVKCGLCVRNCPEKNIRFEDGRVKFGHRCDMCMRCSFYCPQDAVRIGFLEGWRVNGDYGLRALDEAGPPEKPYITEESRGFYKCYIKYFAKIDEEYGRLFGLGYEAPAFGAEEDWPEERAAL</sequence>
<reference evidence="5" key="2">
    <citation type="submission" date="2021-04" db="EMBL/GenBank/DDBJ databases">
        <authorList>
            <person name="Gilroy R."/>
        </authorList>
    </citation>
    <scope>NUCLEOTIDE SEQUENCE</scope>
    <source>
        <strain evidence="5">ChiW7-2402</strain>
    </source>
</reference>
<comment type="caution">
    <text evidence="5">The sequence shown here is derived from an EMBL/GenBank/DDBJ whole genome shotgun (WGS) entry which is preliminary data.</text>
</comment>
<dbReference type="GO" id="GO:0051536">
    <property type="term" value="F:iron-sulfur cluster binding"/>
    <property type="evidence" value="ECO:0007669"/>
    <property type="project" value="UniProtKB-KW"/>
</dbReference>
<dbReference type="Pfam" id="PF00037">
    <property type="entry name" value="Fer4"/>
    <property type="match status" value="1"/>
</dbReference>
<keyword evidence="3" id="KW-0411">Iron-sulfur</keyword>
<evidence type="ECO:0000313" key="6">
    <source>
        <dbReference type="Proteomes" id="UP000824102"/>
    </source>
</evidence>
<dbReference type="Proteomes" id="UP000824102">
    <property type="component" value="Unassembled WGS sequence"/>
</dbReference>
<reference evidence="5" key="1">
    <citation type="journal article" date="2021" name="PeerJ">
        <title>Extensive microbial diversity within the chicken gut microbiome revealed by metagenomics and culture.</title>
        <authorList>
            <person name="Gilroy R."/>
            <person name="Ravi A."/>
            <person name="Getino M."/>
            <person name="Pursley I."/>
            <person name="Horton D.L."/>
            <person name="Alikhan N.F."/>
            <person name="Baker D."/>
            <person name="Gharbi K."/>
            <person name="Hall N."/>
            <person name="Watson M."/>
            <person name="Adriaenssens E.M."/>
            <person name="Foster-Nyarko E."/>
            <person name="Jarju S."/>
            <person name="Secka A."/>
            <person name="Antonio M."/>
            <person name="Oren A."/>
            <person name="Chaudhuri R.R."/>
            <person name="La Ragione R."/>
            <person name="Hildebrand F."/>
            <person name="Pallen M.J."/>
        </authorList>
    </citation>
    <scope>NUCLEOTIDE SEQUENCE</scope>
    <source>
        <strain evidence="5">ChiW7-2402</strain>
    </source>
</reference>